<comment type="caution">
    <text evidence="1">The sequence shown here is derived from an EMBL/GenBank/DDBJ whole genome shotgun (WGS) entry which is preliminary data.</text>
</comment>
<evidence type="ECO:0000313" key="1">
    <source>
        <dbReference type="EMBL" id="EDP97318.1"/>
    </source>
</evidence>
<dbReference type="HOGENOM" id="CLU_3429817_0_0_10"/>
<sequence length="19" mass="2339">MKNEVETEFGFELEIETHR</sequence>
<evidence type="ECO:0000313" key="2">
    <source>
        <dbReference type="Proteomes" id="UP000002945"/>
    </source>
</evidence>
<reference evidence="1 2" key="1">
    <citation type="journal article" date="2011" name="J. Bacteriol.">
        <title>Genome sequence of the algicidal bacterium Kordia algicida OT-1.</title>
        <authorList>
            <person name="Lee H.S."/>
            <person name="Kang S.G."/>
            <person name="Kwon K.K."/>
            <person name="Lee J.H."/>
            <person name="Kim S.J."/>
        </authorList>
    </citation>
    <scope>NUCLEOTIDE SEQUENCE [LARGE SCALE GENOMIC DNA]</scope>
    <source>
        <strain evidence="1 2">OT-1</strain>
    </source>
</reference>
<dbReference type="EMBL" id="ABIB01000002">
    <property type="protein sequence ID" value="EDP97318.1"/>
    <property type="molecule type" value="Genomic_DNA"/>
</dbReference>
<protein>
    <submittedName>
        <fullName evidence="1">Uncharacterized protein</fullName>
    </submittedName>
</protein>
<keyword evidence="2" id="KW-1185">Reference proteome</keyword>
<proteinExistence type="predicted"/>
<dbReference type="Proteomes" id="UP000002945">
    <property type="component" value="Unassembled WGS sequence"/>
</dbReference>
<name>A9DNZ2_9FLAO</name>
<gene>
    <name evidence="1" type="ORF">KAOT1_19187</name>
</gene>
<accession>A9DNZ2</accession>
<dbReference type="AlphaFoldDB" id="A9DNZ2"/>
<organism evidence="1 2">
    <name type="scientific">Kordia algicida OT-1</name>
    <dbReference type="NCBI Taxonomy" id="391587"/>
    <lineage>
        <taxon>Bacteria</taxon>
        <taxon>Pseudomonadati</taxon>
        <taxon>Bacteroidota</taxon>
        <taxon>Flavobacteriia</taxon>
        <taxon>Flavobacteriales</taxon>
        <taxon>Flavobacteriaceae</taxon>
        <taxon>Kordia</taxon>
    </lineage>
</organism>